<dbReference type="Proteomes" id="UP000060602">
    <property type="component" value="Chromosome"/>
</dbReference>
<dbReference type="EMBL" id="CP014060">
    <property type="protein sequence ID" value="AMG36372.1"/>
    <property type="molecule type" value="Genomic_DNA"/>
</dbReference>
<reference evidence="2" key="1">
    <citation type="submission" date="2015-12" db="EMBL/GenBank/DDBJ databases">
        <title>FDA dAtabase for Regulatory Grade micrObial Sequences (FDA-ARGOS): Supporting development and validation of Infectious Disease Dx tests.</title>
        <authorList>
            <person name="Case J."/>
            <person name="Tallon L."/>
            <person name="Sadzewicz L."/>
            <person name="Sengamalay N."/>
            <person name="Ott S."/>
            <person name="Godinez A."/>
            <person name="Nagaraj S."/>
            <person name="Nadendla S."/>
            <person name="Sichtig H."/>
        </authorList>
    </citation>
    <scope>NUCLEOTIDE SEQUENCE [LARGE SCALE GENOMIC DNA]</scope>
    <source>
        <strain evidence="2">FDAARGOS_147</strain>
    </source>
</reference>
<organism evidence="1 2">
    <name type="scientific">Alcaligenes xylosoxydans xylosoxydans</name>
    <name type="common">Achromobacter xylosoxidans</name>
    <dbReference type="NCBI Taxonomy" id="85698"/>
    <lineage>
        <taxon>Bacteria</taxon>
        <taxon>Pseudomonadati</taxon>
        <taxon>Pseudomonadota</taxon>
        <taxon>Betaproteobacteria</taxon>
        <taxon>Burkholderiales</taxon>
        <taxon>Alcaligenaceae</taxon>
        <taxon>Achromobacter</taxon>
    </lineage>
</organism>
<evidence type="ECO:0008006" key="3">
    <source>
        <dbReference type="Google" id="ProtNLM"/>
    </source>
</evidence>
<accession>A0A0X8NXY7</accession>
<name>A0A0X8NXY7_ALCXX</name>
<gene>
    <name evidence="1" type="ORF">AL504_10255</name>
</gene>
<sequence>MRYRKLDADGDYSFGTPQADFLRDSSEAVAQAVKTRLMLARGEWFLDETEGMPWRGEVLGKQPRASYDWAIRQRILGTTGVTGLTDYSSQLDPDTRGLSVTASISTLYGTAIVQAAL</sequence>
<protein>
    <recommendedName>
        <fullName evidence="3">Bacteriophage protein</fullName>
    </recommendedName>
</protein>
<evidence type="ECO:0000313" key="1">
    <source>
        <dbReference type="EMBL" id="AMG36372.1"/>
    </source>
</evidence>
<dbReference type="Pfam" id="PF10934">
    <property type="entry name" value="Sheath_initiator"/>
    <property type="match status" value="1"/>
</dbReference>
<dbReference type="InterPro" id="IPR020288">
    <property type="entry name" value="Sheath_initiator"/>
</dbReference>
<proteinExistence type="predicted"/>
<dbReference type="AlphaFoldDB" id="A0A0X8NXY7"/>
<dbReference type="RefSeq" id="WP_061072014.1">
    <property type="nucleotide sequence ID" value="NZ_CP014060.2"/>
</dbReference>
<evidence type="ECO:0000313" key="2">
    <source>
        <dbReference type="Proteomes" id="UP000060602"/>
    </source>
</evidence>